<protein>
    <recommendedName>
        <fullName evidence="4">Transmembrane protein 230</fullName>
    </recommendedName>
</protein>
<comment type="caution">
    <text evidence="2">The sequence shown here is derived from an EMBL/GenBank/DDBJ whole genome shotgun (WGS) entry which is preliminary data.</text>
</comment>
<reference evidence="2 3" key="1">
    <citation type="journal article" date="2022" name="Nat. Plants">
        <title>Genomes of leafy and leafless Platanthera orchids illuminate the evolution of mycoheterotrophy.</title>
        <authorList>
            <person name="Li M.H."/>
            <person name="Liu K.W."/>
            <person name="Li Z."/>
            <person name="Lu H.C."/>
            <person name="Ye Q.L."/>
            <person name="Zhang D."/>
            <person name="Wang J.Y."/>
            <person name="Li Y.F."/>
            <person name="Zhong Z.M."/>
            <person name="Liu X."/>
            <person name="Yu X."/>
            <person name="Liu D.K."/>
            <person name="Tu X.D."/>
            <person name="Liu B."/>
            <person name="Hao Y."/>
            <person name="Liao X.Y."/>
            <person name="Jiang Y.T."/>
            <person name="Sun W.H."/>
            <person name="Chen J."/>
            <person name="Chen Y.Q."/>
            <person name="Ai Y."/>
            <person name="Zhai J.W."/>
            <person name="Wu S.S."/>
            <person name="Zhou Z."/>
            <person name="Hsiao Y.Y."/>
            <person name="Wu W.L."/>
            <person name="Chen Y.Y."/>
            <person name="Lin Y.F."/>
            <person name="Hsu J.L."/>
            <person name="Li C.Y."/>
            <person name="Wang Z.W."/>
            <person name="Zhao X."/>
            <person name="Zhong W.Y."/>
            <person name="Ma X.K."/>
            <person name="Ma L."/>
            <person name="Huang J."/>
            <person name="Chen G.Z."/>
            <person name="Huang M.Z."/>
            <person name="Huang L."/>
            <person name="Peng D.H."/>
            <person name="Luo Y.B."/>
            <person name="Zou S.Q."/>
            <person name="Chen S.P."/>
            <person name="Lan S."/>
            <person name="Tsai W.C."/>
            <person name="Van de Peer Y."/>
            <person name="Liu Z.J."/>
        </authorList>
    </citation>
    <scope>NUCLEOTIDE SEQUENCE [LARGE SCALE GENOMIC DNA]</scope>
    <source>
        <strain evidence="2">Lor288</strain>
    </source>
</reference>
<evidence type="ECO:0000313" key="2">
    <source>
        <dbReference type="EMBL" id="KAK8965200.1"/>
    </source>
</evidence>
<dbReference type="EMBL" id="JBBWWR010000006">
    <property type="protein sequence ID" value="KAK8965200.1"/>
    <property type="molecule type" value="Genomic_DNA"/>
</dbReference>
<keyword evidence="1" id="KW-0472">Membrane</keyword>
<accession>A0ABR2MM36</accession>
<feature type="transmembrane region" description="Helical" evidence="1">
    <location>
        <begin position="61"/>
        <end position="83"/>
    </location>
</feature>
<evidence type="ECO:0000313" key="3">
    <source>
        <dbReference type="Proteomes" id="UP001412067"/>
    </source>
</evidence>
<name>A0ABR2MM36_9ASPA</name>
<keyword evidence="1" id="KW-1133">Transmembrane helix</keyword>
<sequence length="126" mass="14534">MVTQRRRSPTLVNPDEPELRVPVEDLPLAPPKLGLILGISVGFFVPFFYLVFFHYRIEEELRWSIAICFAMSFAGFFLSLKMIPVAARYLLRRNLFGYDINKNGTPQGIIRVFTSEDEDFSTILTK</sequence>
<dbReference type="Proteomes" id="UP001412067">
    <property type="component" value="Unassembled WGS sequence"/>
</dbReference>
<keyword evidence="1" id="KW-0812">Transmembrane</keyword>
<evidence type="ECO:0000256" key="1">
    <source>
        <dbReference type="SAM" id="Phobius"/>
    </source>
</evidence>
<evidence type="ECO:0008006" key="4">
    <source>
        <dbReference type="Google" id="ProtNLM"/>
    </source>
</evidence>
<organism evidence="2 3">
    <name type="scientific">Platanthera guangdongensis</name>
    <dbReference type="NCBI Taxonomy" id="2320717"/>
    <lineage>
        <taxon>Eukaryota</taxon>
        <taxon>Viridiplantae</taxon>
        <taxon>Streptophyta</taxon>
        <taxon>Embryophyta</taxon>
        <taxon>Tracheophyta</taxon>
        <taxon>Spermatophyta</taxon>
        <taxon>Magnoliopsida</taxon>
        <taxon>Liliopsida</taxon>
        <taxon>Asparagales</taxon>
        <taxon>Orchidaceae</taxon>
        <taxon>Orchidoideae</taxon>
        <taxon>Orchideae</taxon>
        <taxon>Orchidinae</taxon>
        <taxon>Platanthera</taxon>
    </lineage>
</organism>
<proteinExistence type="predicted"/>
<feature type="transmembrane region" description="Helical" evidence="1">
    <location>
        <begin position="33"/>
        <end position="55"/>
    </location>
</feature>
<keyword evidence="3" id="KW-1185">Reference proteome</keyword>
<gene>
    <name evidence="2" type="ORF">KSP40_PGU012086</name>
</gene>